<dbReference type="RefSeq" id="WP_155715245.1">
    <property type="nucleotide sequence ID" value="NZ_VVIQ01000002.1"/>
</dbReference>
<dbReference type="Pfam" id="PF24703">
    <property type="entry name" value="DUF7666"/>
    <property type="match status" value="1"/>
</dbReference>
<keyword evidence="3" id="KW-1185">Reference proteome</keyword>
<protein>
    <recommendedName>
        <fullName evidence="1">DUF7666 domain-containing protein</fullName>
    </recommendedName>
</protein>
<dbReference type="InterPro" id="IPR056083">
    <property type="entry name" value="DUF7666"/>
</dbReference>
<evidence type="ECO:0000313" key="3">
    <source>
        <dbReference type="Proteomes" id="UP000482295"/>
    </source>
</evidence>
<evidence type="ECO:0000259" key="1">
    <source>
        <dbReference type="Pfam" id="PF24703"/>
    </source>
</evidence>
<feature type="domain" description="DUF7666" evidence="1">
    <location>
        <begin position="5"/>
        <end position="96"/>
    </location>
</feature>
<accession>A0A7C9HD75</accession>
<dbReference type="AlphaFoldDB" id="A0A7C9HD75"/>
<name>A0A7C9HD75_9BACT</name>
<dbReference type="EMBL" id="VVIQ01000002">
    <property type="protein sequence ID" value="MUL27210.1"/>
    <property type="molecule type" value="Genomic_DNA"/>
</dbReference>
<sequence>MEKKIIAYKGFDKELKCRGFQYEVGKEYEMSGRIACCERGFHACESPLEVFDHYDMLNSRFAEVEQSGEINKEENSTKVCSSRIKVKAELKLADIINLGVEWIKDITSPAKLKKETDLNDNGNNYAQIGSSGYSAQIGSSGYSAQIGSSGYSAQIGSSGDYAQIGSSGDYAQIGSSGYSAKIGSSGDYAQIGSSGYSAKIGSSGYSAKIGSSGDYAQIGSSGYSAKIGSSGYSAQIESTGNHSVVMAAGNNSIAKAKIGSWITLAEWNYVDDVWTPICVKTEKVDGERIKADTFYKLVNGEFKEVEE</sequence>
<reference evidence="2 3" key="1">
    <citation type="submission" date="2019-09" db="EMBL/GenBank/DDBJ databases">
        <title>Prevotella A2879 sp. nov., isolated from an abscess of a patient.</title>
        <authorList>
            <person name="Buhl M."/>
            <person name="Oberhettinger P."/>
        </authorList>
    </citation>
    <scope>NUCLEOTIDE SEQUENCE [LARGE SCALE GENOMIC DNA]</scope>
    <source>
        <strain evidence="2 3">A2879</strain>
    </source>
</reference>
<proteinExistence type="predicted"/>
<gene>
    <name evidence="2" type="ORF">F0475_02490</name>
</gene>
<organism evidence="2 3">
    <name type="scientific">Prevotella vespertina</name>
    <dbReference type="NCBI Taxonomy" id="2608404"/>
    <lineage>
        <taxon>Bacteria</taxon>
        <taxon>Pseudomonadati</taxon>
        <taxon>Bacteroidota</taxon>
        <taxon>Bacteroidia</taxon>
        <taxon>Bacteroidales</taxon>
        <taxon>Prevotellaceae</taxon>
        <taxon>Prevotella</taxon>
    </lineage>
</organism>
<comment type="caution">
    <text evidence="2">The sequence shown here is derived from an EMBL/GenBank/DDBJ whole genome shotgun (WGS) entry which is preliminary data.</text>
</comment>
<evidence type="ECO:0000313" key="2">
    <source>
        <dbReference type="EMBL" id="MUL27210.1"/>
    </source>
</evidence>
<dbReference type="Proteomes" id="UP000482295">
    <property type="component" value="Unassembled WGS sequence"/>
</dbReference>